<reference evidence="1 2" key="1">
    <citation type="submission" date="2020-11" db="EMBL/GenBank/DDBJ databases">
        <title>Winogradskyella marina sp. nov., isolated from marine sediment.</title>
        <authorList>
            <person name="Bo J."/>
            <person name="Wang S."/>
            <person name="Song X."/>
            <person name="Du Z."/>
        </authorList>
    </citation>
    <scope>NUCLEOTIDE SEQUENCE [LARGE SCALE GENOMIC DNA]</scope>
    <source>
        <strain evidence="1 2">F6397</strain>
    </source>
</reference>
<sequence length="248" mass="27660">MEKQMHLAAQYLAATGISFLEKQPDDSHTNLGFDNATGRLCTHILSENDDQLCLDYNKFALQWTSKKGTTTFELDGATHAEALSWLADTSKAHLNKTYQYAFHYDLPYSIDDSFTFELLDADRLLALKNLRELAELVLEKIDQNYNLKTSIRVWPHHFDSGLYSPLPDSDITIGLGLAIPDTVSQKHYLYISGYKNGKTIDTSQLPKLASGEWKSGGFTGAILNADNIVVADGVAFFEDAITQLKNNS</sequence>
<gene>
    <name evidence="1" type="ORF">ITJ86_11850</name>
</gene>
<proteinExistence type="predicted"/>
<evidence type="ECO:0000313" key="2">
    <source>
        <dbReference type="Proteomes" id="UP000611215"/>
    </source>
</evidence>
<protein>
    <submittedName>
        <fullName evidence="1">Uncharacterized protein</fullName>
    </submittedName>
</protein>
<dbReference type="Proteomes" id="UP000611215">
    <property type="component" value="Unassembled WGS sequence"/>
</dbReference>
<evidence type="ECO:0000313" key="1">
    <source>
        <dbReference type="EMBL" id="MBF8150595.1"/>
    </source>
</evidence>
<organism evidence="1 2">
    <name type="scientific">Winogradskyella marina</name>
    <dbReference type="NCBI Taxonomy" id="2785530"/>
    <lineage>
        <taxon>Bacteria</taxon>
        <taxon>Pseudomonadati</taxon>
        <taxon>Bacteroidota</taxon>
        <taxon>Flavobacteriia</taxon>
        <taxon>Flavobacteriales</taxon>
        <taxon>Flavobacteriaceae</taxon>
        <taxon>Winogradskyella</taxon>
    </lineage>
</organism>
<name>A0ABS0EJG9_9FLAO</name>
<dbReference type="RefSeq" id="WP_195871857.1">
    <property type="nucleotide sequence ID" value="NZ_JADOET010000010.1"/>
</dbReference>
<comment type="caution">
    <text evidence="1">The sequence shown here is derived from an EMBL/GenBank/DDBJ whole genome shotgun (WGS) entry which is preliminary data.</text>
</comment>
<accession>A0ABS0EJG9</accession>
<keyword evidence="2" id="KW-1185">Reference proteome</keyword>
<dbReference type="EMBL" id="JADOET010000010">
    <property type="protein sequence ID" value="MBF8150595.1"/>
    <property type="molecule type" value="Genomic_DNA"/>
</dbReference>